<dbReference type="PANTHER" id="PTHR24353:SF37">
    <property type="entry name" value="CAMP-DEPENDENT PROTEIN KINASE CATALYTIC SUBUNIT PRKX"/>
    <property type="match status" value="1"/>
</dbReference>
<dbReference type="FunFam" id="1.10.510.10:FF:002968">
    <property type="match status" value="1"/>
</dbReference>
<evidence type="ECO:0000256" key="4">
    <source>
        <dbReference type="ARBA" id="ARBA00022777"/>
    </source>
</evidence>
<evidence type="ECO:0000256" key="7">
    <source>
        <dbReference type="RuleBase" id="RU000304"/>
    </source>
</evidence>
<keyword evidence="4" id="KW-0418">Kinase</keyword>
<dbReference type="Gene3D" id="3.30.200.20">
    <property type="entry name" value="Phosphorylase Kinase, domain 1"/>
    <property type="match status" value="1"/>
</dbReference>
<dbReference type="PROSITE" id="PS50011">
    <property type="entry name" value="PROTEIN_KINASE_DOM"/>
    <property type="match status" value="1"/>
</dbReference>
<dbReference type="Pfam" id="PF00069">
    <property type="entry name" value="Pkinase"/>
    <property type="match status" value="1"/>
</dbReference>
<evidence type="ECO:0000313" key="10">
    <source>
        <dbReference type="EMBL" id="EDQ92619.1"/>
    </source>
</evidence>
<dbReference type="InterPro" id="IPR000719">
    <property type="entry name" value="Prot_kinase_dom"/>
</dbReference>
<reference evidence="10 11" key="1">
    <citation type="journal article" date="2008" name="Nature">
        <title>The genome of the choanoflagellate Monosiga brevicollis and the origin of metazoans.</title>
        <authorList>
            <consortium name="JGI Sequencing"/>
            <person name="King N."/>
            <person name="Westbrook M.J."/>
            <person name="Young S.L."/>
            <person name="Kuo A."/>
            <person name="Abedin M."/>
            <person name="Chapman J."/>
            <person name="Fairclough S."/>
            <person name="Hellsten U."/>
            <person name="Isogai Y."/>
            <person name="Letunic I."/>
            <person name="Marr M."/>
            <person name="Pincus D."/>
            <person name="Putnam N."/>
            <person name="Rokas A."/>
            <person name="Wright K.J."/>
            <person name="Zuzow R."/>
            <person name="Dirks W."/>
            <person name="Good M."/>
            <person name="Goodstein D."/>
            <person name="Lemons D."/>
            <person name="Li W."/>
            <person name="Lyons J.B."/>
            <person name="Morris A."/>
            <person name="Nichols S."/>
            <person name="Richter D.J."/>
            <person name="Salamov A."/>
            <person name="Bork P."/>
            <person name="Lim W.A."/>
            <person name="Manning G."/>
            <person name="Miller W.T."/>
            <person name="McGinnis W."/>
            <person name="Shapiro H."/>
            <person name="Tjian R."/>
            <person name="Grigoriev I.V."/>
            <person name="Rokhsar D."/>
        </authorList>
    </citation>
    <scope>NUCLEOTIDE SEQUENCE [LARGE SCALE GENOMIC DNA]</scope>
    <source>
        <strain evidence="11">MX1 / ATCC 50154</strain>
    </source>
</reference>
<evidence type="ECO:0000313" key="11">
    <source>
        <dbReference type="Proteomes" id="UP000001357"/>
    </source>
</evidence>
<keyword evidence="11" id="KW-1185">Reference proteome</keyword>
<evidence type="ECO:0000256" key="8">
    <source>
        <dbReference type="SAM" id="MobiDB-lite"/>
    </source>
</evidence>
<dbReference type="GO" id="GO:0035556">
    <property type="term" value="P:intracellular signal transduction"/>
    <property type="evidence" value="ECO:0000318"/>
    <property type="project" value="GO_Central"/>
</dbReference>
<keyword evidence="2" id="KW-0808">Transferase</keyword>
<evidence type="ECO:0000256" key="3">
    <source>
        <dbReference type="ARBA" id="ARBA00022741"/>
    </source>
</evidence>
<dbReference type="Proteomes" id="UP000001357">
    <property type="component" value="Unassembled WGS sequence"/>
</dbReference>
<dbReference type="AlphaFoldDB" id="A9UQL3"/>
<dbReference type="InterPro" id="IPR008271">
    <property type="entry name" value="Ser/Thr_kinase_AS"/>
</dbReference>
<feature type="compositionally biased region" description="Low complexity" evidence="8">
    <location>
        <begin position="1"/>
        <end position="24"/>
    </location>
</feature>
<dbReference type="PROSITE" id="PS00107">
    <property type="entry name" value="PROTEIN_KINASE_ATP"/>
    <property type="match status" value="1"/>
</dbReference>
<dbReference type="Gene3D" id="1.10.510.10">
    <property type="entry name" value="Transferase(Phosphotransferase) domain 1"/>
    <property type="match status" value="1"/>
</dbReference>
<protein>
    <recommendedName>
        <fullName evidence="9">Protein kinase domain-containing protein</fullName>
    </recommendedName>
</protein>
<evidence type="ECO:0000256" key="6">
    <source>
        <dbReference type="PROSITE-ProRule" id="PRU10141"/>
    </source>
</evidence>
<dbReference type="PIRSF" id="PIRSF000654">
    <property type="entry name" value="Integrin-linked_kinase"/>
    <property type="match status" value="1"/>
</dbReference>
<dbReference type="EMBL" id="CH991543">
    <property type="protein sequence ID" value="EDQ92619.1"/>
    <property type="molecule type" value="Genomic_DNA"/>
</dbReference>
<gene>
    <name evidence="10" type="ORF">MONBRDRAFT_13269</name>
</gene>
<dbReference type="FunFam" id="3.30.200.20:FF:000042">
    <property type="entry name" value="Aurora kinase A"/>
    <property type="match status" value="1"/>
</dbReference>
<keyword evidence="5 6" id="KW-0067">ATP-binding</keyword>
<dbReference type="InterPro" id="IPR011009">
    <property type="entry name" value="Kinase-like_dom_sf"/>
</dbReference>
<organism evidence="10 11">
    <name type="scientific">Monosiga brevicollis</name>
    <name type="common">Choanoflagellate</name>
    <dbReference type="NCBI Taxonomy" id="81824"/>
    <lineage>
        <taxon>Eukaryota</taxon>
        <taxon>Choanoflagellata</taxon>
        <taxon>Craspedida</taxon>
        <taxon>Salpingoecidae</taxon>
        <taxon>Monosiga</taxon>
    </lineage>
</organism>
<dbReference type="GeneID" id="5887339"/>
<sequence>MAAASPGQSPAAGSSKPASRGRSGTTSRKQRSLFRRRRLGAHTFQSADEFDTIAVLGTGSFGKVFEVAHKQTQERFALKVLDWAEMQRLDMIDQLEAEKHIMRKLGQHPHIVGLLATWTSATDLYMLLQLVPGTDLFEIVRAHKVVPPPRAARYIAQIARGLDYVHHKHIIYRDLKLENLLLNEATDSVLLTDFGLAKDVHSRNGKTKTICGTIQYMSTEVLAGMPYNYRVDWWCLGVVLFVLMVGKYPYGQVRF</sequence>
<accession>A9UQL3</accession>
<dbReference type="GO" id="GO:0005524">
    <property type="term" value="F:ATP binding"/>
    <property type="evidence" value="ECO:0007669"/>
    <property type="project" value="UniProtKB-UniRule"/>
</dbReference>
<keyword evidence="1 7" id="KW-0723">Serine/threonine-protein kinase</keyword>
<comment type="similarity">
    <text evidence="7">Belongs to the protein kinase superfamily.</text>
</comment>
<dbReference type="KEGG" id="mbr:MONBRDRAFT_13269"/>
<evidence type="ECO:0000259" key="9">
    <source>
        <dbReference type="PROSITE" id="PS50011"/>
    </source>
</evidence>
<dbReference type="eggNOG" id="KOG0598">
    <property type="taxonomic scope" value="Eukaryota"/>
</dbReference>
<feature type="domain" description="Protein kinase" evidence="9">
    <location>
        <begin position="50"/>
        <end position="255"/>
    </location>
</feature>
<feature type="region of interest" description="Disordered" evidence="8">
    <location>
        <begin position="1"/>
        <end position="32"/>
    </location>
</feature>
<proteinExistence type="inferred from homology"/>
<dbReference type="PROSITE" id="PS00108">
    <property type="entry name" value="PROTEIN_KINASE_ST"/>
    <property type="match status" value="1"/>
</dbReference>
<feature type="binding site" evidence="6">
    <location>
        <position position="79"/>
    </location>
    <ligand>
        <name>ATP</name>
        <dbReference type="ChEBI" id="CHEBI:30616"/>
    </ligand>
</feature>
<dbReference type="SMART" id="SM00220">
    <property type="entry name" value="S_TKc"/>
    <property type="match status" value="1"/>
</dbReference>
<evidence type="ECO:0000256" key="2">
    <source>
        <dbReference type="ARBA" id="ARBA00022679"/>
    </source>
</evidence>
<evidence type="ECO:0000256" key="1">
    <source>
        <dbReference type="ARBA" id="ARBA00022527"/>
    </source>
</evidence>
<dbReference type="GO" id="GO:0004674">
    <property type="term" value="F:protein serine/threonine kinase activity"/>
    <property type="evidence" value="ECO:0000318"/>
    <property type="project" value="GO_Central"/>
</dbReference>
<dbReference type="PANTHER" id="PTHR24353">
    <property type="entry name" value="CYCLIC NUCLEOTIDE-DEPENDENT PROTEIN KINASE"/>
    <property type="match status" value="1"/>
</dbReference>
<keyword evidence="3 6" id="KW-0547">Nucleotide-binding</keyword>
<dbReference type="SUPFAM" id="SSF56112">
    <property type="entry name" value="Protein kinase-like (PK-like)"/>
    <property type="match status" value="1"/>
</dbReference>
<evidence type="ECO:0000256" key="5">
    <source>
        <dbReference type="ARBA" id="ARBA00022840"/>
    </source>
</evidence>
<dbReference type="RefSeq" id="XP_001742381.1">
    <property type="nucleotide sequence ID" value="XM_001742329.1"/>
</dbReference>
<dbReference type="InParanoid" id="A9UQL3"/>
<dbReference type="InterPro" id="IPR017441">
    <property type="entry name" value="Protein_kinase_ATP_BS"/>
</dbReference>
<name>A9UQL3_MONBE</name>
<dbReference type="STRING" id="81824.A9UQL3"/>